<evidence type="ECO:0000313" key="2">
    <source>
        <dbReference type="Proteomes" id="UP000019184"/>
    </source>
</evidence>
<proteinExistence type="predicted"/>
<dbReference type="Proteomes" id="UP000019184">
    <property type="component" value="Unassembled WGS sequence"/>
</dbReference>
<organism evidence="1 2">
    <name type="scientific">Candidatus Contendobacter odensis Run_B_J11</name>
    <dbReference type="NCBI Taxonomy" id="1400861"/>
    <lineage>
        <taxon>Bacteria</taxon>
        <taxon>Pseudomonadati</taxon>
        <taxon>Pseudomonadota</taxon>
        <taxon>Gammaproteobacteria</taxon>
        <taxon>Candidatus Competibacteraceae</taxon>
        <taxon>Candidatus Contendibacter</taxon>
    </lineage>
</organism>
<accession>A0A7U7GDV3</accession>
<protein>
    <submittedName>
        <fullName evidence="1">Uncharacterized protein</fullName>
    </submittedName>
</protein>
<comment type="caution">
    <text evidence="1">The sequence shown here is derived from an EMBL/GenBank/DDBJ whole genome shotgun (WGS) entry which is preliminary data.</text>
</comment>
<name>A0A7U7GDV3_9GAMM</name>
<reference evidence="1 2" key="1">
    <citation type="journal article" date="2014" name="ISME J.">
        <title>Candidatus Competibacter-lineage genomes retrieved from metagenomes reveal functional metabolic diversity.</title>
        <authorList>
            <person name="McIlroy S.J."/>
            <person name="Albertsen M."/>
            <person name="Andresen E.K."/>
            <person name="Saunders A.M."/>
            <person name="Kristiansen R."/>
            <person name="Stokholm-Bjerregaard M."/>
            <person name="Nielsen K.L."/>
            <person name="Nielsen P.H."/>
        </authorList>
    </citation>
    <scope>NUCLEOTIDE SEQUENCE [LARGE SCALE GENOMIC DNA]</scope>
    <source>
        <strain evidence="1 2">Run_B_J11</strain>
    </source>
</reference>
<dbReference type="EMBL" id="CBTK010000257">
    <property type="protein sequence ID" value="CDH46333.1"/>
    <property type="molecule type" value="Genomic_DNA"/>
</dbReference>
<dbReference type="AlphaFoldDB" id="A0A7U7GDV3"/>
<keyword evidence="2" id="KW-1185">Reference proteome</keyword>
<gene>
    <name evidence="1" type="ORF">BN874_420046</name>
</gene>
<sequence>MYGAVAGMAIEEASDRFAYRQGLFMLVGTGLKPLDLPLCRVVG</sequence>
<evidence type="ECO:0000313" key="1">
    <source>
        <dbReference type="EMBL" id="CDH46333.1"/>
    </source>
</evidence>